<dbReference type="PANTHER" id="PTHR34046">
    <property type="entry name" value="OS06G0218800 PROTEIN"/>
    <property type="match status" value="1"/>
</dbReference>
<comment type="caution">
    <text evidence="1">The sequence shown here is derived from an EMBL/GenBank/DDBJ whole genome shotgun (WGS) entry which is preliminary data.</text>
</comment>
<dbReference type="EMBL" id="JASCZI010060464">
    <property type="protein sequence ID" value="MED6132208.1"/>
    <property type="molecule type" value="Genomic_DNA"/>
</dbReference>
<name>A0ABU6S7S5_9FABA</name>
<dbReference type="Proteomes" id="UP001341840">
    <property type="component" value="Unassembled WGS sequence"/>
</dbReference>
<protein>
    <submittedName>
        <fullName evidence="1">Uncharacterized protein</fullName>
    </submittedName>
</protein>
<dbReference type="InterPro" id="IPR008004">
    <property type="entry name" value="OCTOPUS-like"/>
</dbReference>
<organism evidence="1 2">
    <name type="scientific">Stylosanthes scabra</name>
    <dbReference type="NCBI Taxonomy" id="79078"/>
    <lineage>
        <taxon>Eukaryota</taxon>
        <taxon>Viridiplantae</taxon>
        <taxon>Streptophyta</taxon>
        <taxon>Embryophyta</taxon>
        <taxon>Tracheophyta</taxon>
        <taxon>Spermatophyta</taxon>
        <taxon>Magnoliopsida</taxon>
        <taxon>eudicotyledons</taxon>
        <taxon>Gunneridae</taxon>
        <taxon>Pentapetalae</taxon>
        <taxon>rosids</taxon>
        <taxon>fabids</taxon>
        <taxon>Fabales</taxon>
        <taxon>Fabaceae</taxon>
        <taxon>Papilionoideae</taxon>
        <taxon>50 kb inversion clade</taxon>
        <taxon>dalbergioids sensu lato</taxon>
        <taxon>Dalbergieae</taxon>
        <taxon>Pterocarpus clade</taxon>
        <taxon>Stylosanthes</taxon>
    </lineage>
</organism>
<evidence type="ECO:0000313" key="1">
    <source>
        <dbReference type="EMBL" id="MED6132208.1"/>
    </source>
</evidence>
<dbReference type="PANTHER" id="PTHR34046:SF19">
    <property type="entry name" value="RAPIDLY ELICITED PROTEIN, PUTATIVE-RELATED"/>
    <property type="match status" value="1"/>
</dbReference>
<reference evidence="1 2" key="1">
    <citation type="journal article" date="2023" name="Plants (Basel)">
        <title>Bridging the Gap: Combining Genomics and Transcriptomics Approaches to Understand Stylosanthes scabra, an Orphan Legume from the Brazilian Caatinga.</title>
        <authorList>
            <person name="Ferreira-Neto J.R.C."/>
            <person name="da Silva M.D."/>
            <person name="Binneck E."/>
            <person name="de Melo N.F."/>
            <person name="da Silva R.H."/>
            <person name="de Melo A.L.T.M."/>
            <person name="Pandolfi V."/>
            <person name="Bustamante F.O."/>
            <person name="Brasileiro-Vidal A.C."/>
            <person name="Benko-Iseppon A.M."/>
        </authorList>
    </citation>
    <scope>NUCLEOTIDE SEQUENCE [LARGE SCALE GENOMIC DNA]</scope>
    <source>
        <tissue evidence="1">Leaves</tissue>
    </source>
</reference>
<accession>A0ABU6S7S5</accession>
<dbReference type="Pfam" id="PF05340">
    <property type="entry name" value="DUF740"/>
    <property type="match status" value="1"/>
</dbReference>
<gene>
    <name evidence="1" type="ORF">PIB30_017060</name>
</gene>
<keyword evidence="2" id="KW-1185">Reference proteome</keyword>
<evidence type="ECO:0000313" key="2">
    <source>
        <dbReference type="Proteomes" id="UP001341840"/>
    </source>
</evidence>
<sequence length="125" mass="14223">MKWSEIEASRFSCKVHPNNTQQPGVCASCLRDKLFKLNRNKPTNSSFPASPQSFSSATLAYGRRHLRYDSCVLDSVSSSISFNDGLKKSRSVAFTSREREVNGDNRSKENTLWSKLLKLTRKFKK</sequence>
<proteinExistence type="predicted"/>